<gene>
    <name evidence="2" type="ORF">ID47_06950</name>
</gene>
<reference evidence="2 3" key="1">
    <citation type="submission" date="2014-07" db="EMBL/GenBank/DDBJ databases">
        <title>Comparative genomic insights into amoeba endosymbionts belonging to the families of Holosporaceae and Candidatus Midichloriaceae within Rickettsiales.</title>
        <authorList>
            <person name="Wang Z."/>
            <person name="Wu M."/>
        </authorList>
    </citation>
    <scope>NUCLEOTIDE SEQUENCE [LARGE SCALE GENOMIC DNA]</scope>
    <source>
        <strain evidence="2">PRA3</strain>
    </source>
</reference>
<dbReference type="STRING" id="91604.ID47_06950"/>
<dbReference type="SMART" id="SM00256">
    <property type="entry name" value="FBOX"/>
    <property type="match status" value="1"/>
</dbReference>
<dbReference type="EMBL" id="CP008941">
    <property type="protein sequence ID" value="AIK96536.1"/>
    <property type="molecule type" value="Genomic_DNA"/>
</dbReference>
<keyword evidence="3" id="KW-1185">Reference proteome</keyword>
<evidence type="ECO:0000313" key="3">
    <source>
        <dbReference type="Proteomes" id="UP000028926"/>
    </source>
</evidence>
<feature type="domain" description="F-box" evidence="1">
    <location>
        <begin position="37"/>
        <end position="83"/>
    </location>
</feature>
<dbReference type="Proteomes" id="UP000028926">
    <property type="component" value="Chromosome"/>
</dbReference>
<dbReference type="SUPFAM" id="SSF81383">
    <property type="entry name" value="F-box domain"/>
    <property type="match status" value="1"/>
</dbReference>
<protein>
    <recommendedName>
        <fullName evidence="1">F-box domain-containing protein</fullName>
    </recommendedName>
</protein>
<evidence type="ECO:0000313" key="2">
    <source>
        <dbReference type="EMBL" id="AIK96536.1"/>
    </source>
</evidence>
<dbReference type="PROSITE" id="PS50181">
    <property type="entry name" value="FBOX"/>
    <property type="match status" value="1"/>
</dbReference>
<dbReference type="InterPro" id="IPR001810">
    <property type="entry name" value="F-box_dom"/>
</dbReference>
<dbReference type="Pfam" id="PF12937">
    <property type="entry name" value="F-box-like"/>
    <property type="match status" value="1"/>
</dbReference>
<dbReference type="InterPro" id="IPR036047">
    <property type="entry name" value="F-box-like_dom_sf"/>
</dbReference>
<accession>A0A077AVW5</accession>
<name>A0A077AVW5_9PROT</name>
<dbReference type="CDD" id="cd09917">
    <property type="entry name" value="F-box_SF"/>
    <property type="match status" value="1"/>
</dbReference>
<dbReference type="KEGG" id="paca:ID47_06950"/>
<dbReference type="HOGENOM" id="CLU_2341565_0_0_5"/>
<dbReference type="AlphaFoldDB" id="A0A077AVW5"/>
<proteinExistence type="predicted"/>
<evidence type="ECO:0000259" key="1">
    <source>
        <dbReference type="PROSITE" id="PS50181"/>
    </source>
</evidence>
<sequence length="97" mass="11180">MIQSYLCKVTYPLLFLITLSLGYSMEIEEEHSILSTQLNLLNLPDEVSLRVFSFLPSPSLANMSTTCKKYFTLTEDKRFLTPHVNEQLESNKNESPF</sequence>
<organism evidence="2 3">
    <name type="scientific">Candidatus Odyssella acanthamoebae</name>
    <dbReference type="NCBI Taxonomy" id="91604"/>
    <lineage>
        <taxon>Bacteria</taxon>
        <taxon>Pseudomonadati</taxon>
        <taxon>Pseudomonadota</taxon>
        <taxon>Alphaproteobacteria</taxon>
        <taxon>Holosporales</taxon>
        <taxon>Candidatus Paracaedibacteraceae</taxon>
        <taxon>Candidatus Odyssella</taxon>
    </lineage>
</organism>
<dbReference type="Gene3D" id="1.20.1280.50">
    <property type="match status" value="1"/>
</dbReference>